<dbReference type="GO" id="GO:0006888">
    <property type="term" value="P:endoplasmic reticulum to Golgi vesicle-mediated transport"/>
    <property type="evidence" value="ECO:0007669"/>
    <property type="project" value="TreeGrafter"/>
</dbReference>
<dbReference type="GO" id="GO:0050185">
    <property type="term" value="F:phosphatidylinositol deacylase activity"/>
    <property type="evidence" value="ECO:0007669"/>
    <property type="project" value="TreeGrafter"/>
</dbReference>
<dbReference type="InterPro" id="IPR012908">
    <property type="entry name" value="PGAP1-ab_dom-like"/>
</dbReference>
<evidence type="ECO:0000256" key="1">
    <source>
        <dbReference type="ARBA" id="ARBA00004477"/>
    </source>
</evidence>
<dbReference type="InParanoid" id="A0A1Y2E5T1"/>
<dbReference type="Pfam" id="PF07819">
    <property type="entry name" value="PGAP1"/>
    <property type="match status" value="1"/>
</dbReference>
<comment type="similarity">
    <text evidence="2 10">Belongs to the GPI inositol-deacylase family.</text>
</comment>
<comment type="function">
    <text evidence="10">Involved in inositol deacylation of GPI-anchored proteins which plays important roles in the quality control and ER-associated degradation of GPI-anchored proteins.</text>
</comment>
<feature type="transmembrane region" description="Helical" evidence="10">
    <location>
        <begin position="760"/>
        <end position="779"/>
    </location>
</feature>
<feature type="transmembrane region" description="Helical" evidence="10">
    <location>
        <begin position="1008"/>
        <end position="1029"/>
    </location>
</feature>
<evidence type="ECO:0000256" key="6">
    <source>
        <dbReference type="ARBA" id="ARBA00022824"/>
    </source>
</evidence>
<evidence type="ECO:0000256" key="2">
    <source>
        <dbReference type="ARBA" id="ARBA00006931"/>
    </source>
</evidence>
<keyword evidence="4 10" id="KW-0812">Transmembrane</keyword>
<keyword evidence="7 10" id="KW-0653">Protein transport</keyword>
<comment type="caution">
    <text evidence="14">The sequence shown here is derived from an EMBL/GenBank/DDBJ whole genome shotgun (WGS) entry which is preliminary data.</text>
</comment>
<proteinExistence type="inferred from homology"/>
<evidence type="ECO:0000256" key="8">
    <source>
        <dbReference type="ARBA" id="ARBA00022989"/>
    </source>
</evidence>
<reference evidence="14 15" key="1">
    <citation type="submission" date="2016-07" db="EMBL/GenBank/DDBJ databases">
        <title>Pervasive Adenine N6-methylation of Active Genes in Fungi.</title>
        <authorList>
            <consortium name="DOE Joint Genome Institute"/>
            <person name="Mondo S.J."/>
            <person name="Dannebaum R.O."/>
            <person name="Kuo R.C."/>
            <person name="Labutti K."/>
            <person name="Haridas S."/>
            <person name="Kuo A."/>
            <person name="Salamov A."/>
            <person name="Ahrendt S.R."/>
            <person name="Lipzen A."/>
            <person name="Sullivan W."/>
            <person name="Andreopoulos W.B."/>
            <person name="Clum A."/>
            <person name="Lindquist E."/>
            <person name="Daum C."/>
            <person name="Ramamoorthy G.K."/>
            <person name="Gryganskyi A."/>
            <person name="Culley D."/>
            <person name="Magnuson J.K."/>
            <person name="James T.Y."/>
            <person name="O'Malley M.A."/>
            <person name="Stajich J.E."/>
            <person name="Spatafora J.W."/>
            <person name="Visel A."/>
            <person name="Grigoriev I.V."/>
        </authorList>
    </citation>
    <scope>NUCLEOTIDE SEQUENCE [LARGE SCALE GENOMIC DNA]</scope>
    <source>
        <strain evidence="14 15">62-1032</strain>
    </source>
</reference>
<comment type="subcellular location">
    <subcellularLocation>
        <location evidence="1">Endoplasmic reticulum membrane</location>
        <topology evidence="1">Multi-pass membrane protein</topology>
    </subcellularLocation>
</comment>
<feature type="transmembrane region" description="Helical" evidence="10">
    <location>
        <begin position="820"/>
        <end position="843"/>
    </location>
</feature>
<dbReference type="Proteomes" id="UP000193467">
    <property type="component" value="Unassembled WGS sequence"/>
</dbReference>
<evidence type="ECO:0000313" key="15">
    <source>
        <dbReference type="Proteomes" id="UP000193467"/>
    </source>
</evidence>
<keyword evidence="15" id="KW-1185">Reference proteome</keyword>
<dbReference type="AlphaFoldDB" id="A0A1Y2E5T1"/>
<evidence type="ECO:0000256" key="5">
    <source>
        <dbReference type="ARBA" id="ARBA00022801"/>
    </source>
</evidence>
<protein>
    <recommendedName>
        <fullName evidence="10">GPI inositol-deacylase</fullName>
        <ecNumber evidence="10">3.1.-.-</ecNumber>
    </recommendedName>
</protein>
<dbReference type="EMBL" id="MCGR01000061">
    <property type="protein sequence ID" value="ORY66928.1"/>
    <property type="molecule type" value="Genomic_DNA"/>
</dbReference>
<evidence type="ECO:0000256" key="7">
    <source>
        <dbReference type="ARBA" id="ARBA00022927"/>
    </source>
</evidence>
<keyword evidence="3 10" id="KW-0813">Transport</keyword>
<dbReference type="GO" id="GO:0005789">
    <property type="term" value="C:endoplasmic reticulum membrane"/>
    <property type="evidence" value="ECO:0007669"/>
    <property type="project" value="UniProtKB-SubCell"/>
</dbReference>
<dbReference type="Gene3D" id="3.40.50.1820">
    <property type="entry name" value="alpha/beta hydrolase"/>
    <property type="match status" value="1"/>
</dbReference>
<feature type="transmembrane region" description="Helical" evidence="10">
    <location>
        <begin position="713"/>
        <end position="731"/>
    </location>
</feature>
<dbReference type="GO" id="GO:0006505">
    <property type="term" value="P:GPI anchor metabolic process"/>
    <property type="evidence" value="ECO:0007669"/>
    <property type="project" value="TreeGrafter"/>
</dbReference>
<evidence type="ECO:0000313" key="14">
    <source>
        <dbReference type="EMBL" id="ORY66928.1"/>
    </source>
</evidence>
<keyword evidence="9 10" id="KW-0472">Membrane</keyword>
<feature type="domain" description="GPI inositol-deacylase PGAP1-like alpha/beta" evidence="12">
    <location>
        <begin position="112"/>
        <end position="370"/>
    </location>
</feature>
<gene>
    <name evidence="14" type="ORF">BCR35DRAFT_334486</name>
</gene>
<evidence type="ECO:0000256" key="4">
    <source>
        <dbReference type="ARBA" id="ARBA00022692"/>
    </source>
</evidence>
<dbReference type="GO" id="GO:0015031">
    <property type="term" value="P:protein transport"/>
    <property type="evidence" value="ECO:0007669"/>
    <property type="project" value="UniProtKB-KW"/>
</dbReference>
<evidence type="ECO:0000256" key="10">
    <source>
        <dbReference type="RuleBase" id="RU365011"/>
    </source>
</evidence>
<feature type="compositionally biased region" description="Gly residues" evidence="11">
    <location>
        <begin position="1085"/>
        <end position="1099"/>
    </location>
</feature>
<dbReference type="InterPro" id="IPR039529">
    <property type="entry name" value="PGAP1/BST1"/>
</dbReference>
<feature type="transmembrane region" description="Helical" evidence="10">
    <location>
        <begin position="888"/>
        <end position="912"/>
    </location>
</feature>
<evidence type="ECO:0000259" key="13">
    <source>
        <dbReference type="Pfam" id="PF25140"/>
    </source>
</evidence>
<dbReference type="Pfam" id="PF25140">
    <property type="entry name" value="PGAP1_TMD"/>
    <property type="match status" value="1"/>
</dbReference>
<name>A0A1Y2E5T1_9BASI</name>
<feature type="domain" description="GPI inositol-deacylase transmembrane" evidence="13">
    <location>
        <begin position="720"/>
        <end position="1047"/>
    </location>
</feature>
<evidence type="ECO:0000256" key="3">
    <source>
        <dbReference type="ARBA" id="ARBA00022448"/>
    </source>
</evidence>
<dbReference type="InterPro" id="IPR056824">
    <property type="entry name" value="PGAP1_TMD"/>
</dbReference>
<evidence type="ECO:0000256" key="9">
    <source>
        <dbReference type="ARBA" id="ARBA00023136"/>
    </source>
</evidence>
<dbReference type="InterPro" id="IPR029058">
    <property type="entry name" value="AB_hydrolase_fold"/>
</dbReference>
<sequence>MAPVASPSPSPPSTAPLHRRAAFPRLPTSVALLAVSSLLSLVAVYFSYNSIQPVYPPGSLAPDARGGGAGSLGAGPWGLYLYREVGWDDDPFEGAQQAPASGAADDAAHLKLTGTPVVFVPGNAGSFRQVRSLASAASRAWFEVPGVRRKGVGTREAGRSLDFFTLDYNDDFSAFHGQTLLDQSEYLADSIRYILSLYHQKEELGRPDPTSVIVVAHSMGGVVARAALLHPNYQSFSISTLITIATPHIVPPVTVDRGVDAVYDSINSFWRDAYSLSPSPSSSSSPSSALKVSRARAELAELVLISISGGVSDVTIASESASLASILPLNDSHGFTVFTTAIPGVQTPIDHLAILWCQQLMSVVAQSLLSIVDVRNSQGVIPRLERISTLGERLLGALESRPKKVEGRKVELETLERGEASRRLDVGERLVLRDVGHQERTTYLLPIPPTRTYGSAARVFSLLTSSTIGRAKESIVEVYACAFSPSSVNNPDITSACTPLFPSHVTPLPLSPHAPVSPILPAPVEDGTMGFLSVDVAQLEGMDAIAVVVKPGGGRNWVLAEFGDKEKRVQVVEKSTLQLMLGGFKLEAFPSTPSLVSEVWIPALDTSLLTFKLNVFRSECQDAPNGALFAPLVRQYSPLLHESKYYPNVREASLYTHSSGPYLPSPASPFASSGSRLQFFLDPTCSRDGTGAPADLAVEIKVDLWATLGGLVMRYRMAAVSFPFAIVMLVLARQLKEYNAGAAFMPFGTALSLFSRQTLLPLLGLLTLLSILQSILLGTHLSHTSAALSSASQHDLPGGAHTSLPPSWIADMLLGNQSSFFAGTAAFVLFAMVAAVVVEYLVLQALVGGMAGGVRWAHTKGPLWVKSAMPLTEPRETLPTQRVVTMGALLLLVLFFAPFQFAFLVIFLVHFFSTVRALLLAQDISSPTTPASTKRLWDRYHYSFAILLAMMGLLPINALILVVWVRNLAVGWLAPFSTDHNVLNVVGFLLNVEALHSGKMLHRTPGSIPSTVSLILPSLAAAFSLLYGIRYAHHIYPLANAFFLWLAANNSQALVGAVHEAVIGKRRSSLVPAQREVPGLTIGAGARGAPGLTKGGGATSPGSATKRTVLL</sequence>
<feature type="transmembrane region" description="Helical" evidence="10">
    <location>
        <begin position="944"/>
        <end position="965"/>
    </location>
</feature>
<accession>A0A1Y2E5T1</accession>
<keyword evidence="6 10" id="KW-0256">Endoplasmic reticulum</keyword>
<dbReference type="SUPFAM" id="SSF53474">
    <property type="entry name" value="alpha/beta-Hydrolases"/>
    <property type="match status" value="1"/>
</dbReference>
<dbReference type="EC" id="3.1.-.-" evidence="10"/>
<evidence type="ECO:0000259" key="12">
    <source>
        <dbReference type="Pfam" id="PF07819"/>
    </source>
</evidence>
<keyword evidence="5 10" id="KW-0378">Hydrolase</keyword>
<evidence type="ECO:0000256" key="11">
    <source>
        <dbReference type="SAM" id="MobiDB-lite"/>
    </source>
</evidence>
<dbReference type="PANTHER" id="PTHR15495:SF7">
    <property type="entry name" value="GPI INOSITOL-DEACYLASE"/>
    <property type="match status" value="1"/>
</dbReference>
<keyword evidence="8 10" id="KW-1133">Transmembrane helix</keyword>
<dbReference type="PANTHER" id="PTHR15495">
    <property type="entry name" value="NEGATIVE REGULATOR OF VESICLE FORMATION-RELATED"/>
    <property type="match status" value="1"/>
</dbReference>
<dbReference type="STRING" id="106004.A0A1Y2E5T1"/>
<feature type="region of interest" description="Disordered" evidence="11">
    <location>
        <begin position="1084"/>
        <end position="1104"/>
    </location>
</feature>
<dbReference type="FunCoup" id="A0A1Y2E5T1">
    <property type="interactions" value="159"/>
</dbReference>
<dbReference type="OrthoDB" id="348976at2759"/>
<organism evidence="14 15">
    <name type="scientific">Leucosporidium creatinivorum</name>
    <dbReference type="NCBI Taxonomy" id="106004"/>
    <lineage>
        <taxon>Eukaryota</taxon>
        <taxon>Fungi</taxon>
        <taxon>Dikarya</taxon>
        <taxon>Basidiomycota</taxon>
        <taxon>Pucciniomycotina</taxon>
        <taxon>Microbotryomycetes</taxon>
        <taxon>Leucosporidiales</taxon>
        <taxon>Leucosporidium</taxon>
    </lineage>
</organism>